<comment type="subcellular location">
    <subcellularLocation>
        <location evidence="1">Membrane</location>
    </subcellularLocation>
</comment>
<feature type="transmembrane region" description="Helical" evidence="5">
    <location>
        <begin position="118"/>
        <end position="142"/>
    </location>
</feature>
<evidence type="ECO:0000313" key="6">
    <source>
        <dbReference type="EMBL" id="SCW96528.1"/>
    </source>
</evidence>
<dbReference type="RefSeq" id="WP_091444540.1">
    <property type="nucleotide sequence ID" value="NZ_FMTP01000012.1"/>
</dbReference>
<proteinExistence type="predicted"/>
<dbReference type="STRING" id="177413.SAMN05660859_0268"/>
<evidence type="ECO:0000313" key="7">
    <source>
        <dbReference type="Proteomes" id="UP000198889"/>
    </source>
</evidence>
<dbReference type="GO" id="GO:0016020">
    <property type="term" value="C:membrane"/>
    <property type="evidence" value="ECO:0007669"/>
    <property type="project" value="UniProtKB-SubCell"/>
</dbReference>
<evidence type="ECO:0000256" key="3">
    <source>
        <dbReference type="ARBA" id="ARBA00022989"/>
    </source>
</evidence>
<keyword evidence="4 5" id="KW-0472">Membrane</keyword>
<dbReference type="SUPFAM" id="SSF161084">
    <property type="entry name" value="MAPEG domain-like"/>
    <property type="match status" value="1"/>
</dbReference>
<dbReference type="Pfam" id="PF01124">
    <property type="entry name" value="MAPEG"/>
    <property type="match status" value="1"/>
</dbReference>
<evidence type="ECO:0000256" key="2">
    <source>
        <dbReference type="ARBA" id="ARBA00022692"/>
    </source>
</evidence>
<dbReference type="EMBL" id="FMTP01000012">
    <property type="protein sequence ID" value="SCW96528.1"/>
    <property type="molecule type" value="Genomic_DNA"/>
</dbReference>
<feature type="transmembrane region" description="Helical" evidence="5">
    <location>
        <begin position="86"/>
        <end position="106"/>
    </location>
</feature>
<dbReference type="InterPro" id="IPR023352">
    <property type="entry name" value="MAPEG-like_dom_sf"/>
</dbReference>
<dbReference type="InterPro" id="IPR001129">
    <property type="entry name" value="Membr-assoc_MAPEG"/>
</dbReference>
<accession>A0A1G4USA3</accession>
<organism evidence="6 7">
    <name type="scientific">Ancylobacter rudongensis</name>
    <dbReference type="NCBI Taxonomy" id="177413"/>
    <lineage>
        <taxon>Bacteria</taxon>
        <taxon>Pseudomonadati</taxon>
        <taxon>Pseudomonadota</taxon>
        <taxon>Alphaproteobacteria</taxon>
        <taxon>Hyphomicrobiales</taxon>
        <taxon>Xanthobacteraceae</taxon>
        <taxon>Ancylobacter</taxon>
    </lineage>
</organism>
<evidence type="ECO:0008006" key="8">
    <source>
        <dbReference type="Google" id="ProtNLM"/>
    </source>
</evidence>
<name>A0A1G4USA3_9HYPH</name>
<evidence type="ECO:0000256" key="5">
    <source>
        <dbReference type="SAM" id="Phobius"/>
    </source>
</evidence>
<dbReference type="Proteomes" id="UP000198889">
    <property type="component" value="Unassembled WGS sequence"/>
</dbReference>
<keyword evidence="7" id="KW-1185">Reference proteome</keyword>
<sequence length="143" mass="16008">MYVTATLLPVFVQVALTFVVLFRLGAVRLAAIRAGGLVREEVVLDDRGWPPKVRQASNCFRNQFELPVLFYALVILALATRQTSDFFHVLAWLFVLSRIVHAFVYVTSNHIGWRFGAFAFGALVLLAMWVMFALAILLAPALP</sequence>
<keyword evidence="2 5" id="KW-0812">Transmembrane</keyword>
<evidence type="ECO:0000256" key="4">
    <source>
        <dbReference type="ARBA" id="ARBA00023136"/>
    </source>
</evidence>
<feature type="transmembrane region" description="Helical" evidence="5">
    <location>
        <begin position="64"/>
        <end position="80"/>
    </location>
</feature>
<feature type="transmembrane region" description="Helical" evidence="5">
    <location>
        <begin position="6"/>
        <end position="24"/>
    </location>
</feature>
<evidence type="ECO:0000256" key="1">
    <source>
        <dbReference type="ARBA" id="ARBA00004370"/>
    </source>
</evidence>
<reference evidence="7" key="1">
    <citation type="submission" date="2016-10" db="EMBL/GenBank/DDBJ databases">
        <authorList>
            <person name="Varghese N."/>
            <person name="Submissions S."/>
        </authorList>
    </citation>
    <scope>NUCLEOTIDE SEQUENCE [LARGE SCALE GENOMIC DNA]</scope>
    <source>
        <strain evidence="7">CGMCC 1.1761</strain>
    </source>
</reference>
<protein>
    <recommendedName>
        <fullName evidence="8">MAPEG family protein</fullName>
    </recommendedName>
</protein>
<dbReference type="Gene3D" id="1.20.120.550">
    <property type="entry name" value="Membrane associated eicosanoid/glutathione metabolism-like domain"/>
    <property type="match status" value="1"/>
</dbReference>
<gene>
    <name evidence="6" type="ORF">SAMN05660859_0268</name>
</gene>
<keyword evidence="3 5" id="KW-1133">Transmembrane helix</keyword>
<dbReference type="AlphaFoldDB" id="A0A1G4USA3"/>